<dbReference type="Proteomes" id="UP000011668">
    <property type="component" value="Unassembled WGS sequence"/>
</dbReference>
<name>L8WN46_THACA</name>
<evidence type="ECO:0000313" key="2">
    <source>
        <dbReference type="Proteomes" id="UP000011668"/>
    </source>
</evidence>
<sequence length="360" mass="41860">MNVPAGRIKIVTNIPNTTFTTWDKDAHRFISKDLWSFNFVTFCALDYRKSPPRDWNHRNFNEWFMLIHESNKTTRETRVIYCGPEYTTDGRVKGVHILLHPTPDPEGDQWTVKQYKIEEWPVKPNKAKPYEHFFHSELLKIIKSIEWKETYLYTIPPFDSNRFCINFAGFLCNMGLIDYSDVKYLLNLTRTPWPRPDDLEDHCYNDGIRLKNSHERFGKLTRAVQLQHLVIEADDSKETNMSRQLQYKLVLLGESAVGKSSLVIRFVKGMESTIGAAFLTQTVALEDQTVVKFEIWWALLMMLGIRAKSVLKGYSWPGTVQVGTHVLSQRTLRSCCLRYNATGLLKSTVPNYSHIQTIRT</sequence>
<organism evidence="1 2">
    <name type="scientific">Thanatephorus cucumeris (strain AG1-IA)</name>
    <name type="common">Rice sheath blight fungus</name>
    <name type="synonym">Rhizoctonia solani</name>
    <dbReference type="NCBI Taxonomy" id="983506"/>
    <lineage>
        <taxon>Eukaryota</taxon>
        <taxon>Fungi</taxon>
        <taxon>Dikarya</taxon>
        <taxon>Basidiomycota</taxon>
        <taxon>Agaricomycotina</taxon>
        <taxon>Agaricomycetes</taxon>
        <taxon>Cantharellales</taxon>
        <taxon>Ceratobasidiaceae</taxon>
        <taxon>Rhizoctonia</taxon>
        <taxon>Rhizoctonia solani AG-1</taxon>
    </lineage>
</organism>
<comment type="caution">
    <text evidence="1">The sequence shown here is derived from an EMBL/GenBank/DDBJ whole genome shotgun (WGS) entry which is preliminary data.</text>
</comment>
<dbReference type="Pfam" id="PF00071">
    <property type="entry name" value="Ras"/>
    <property type="match status" value="1"/>
</dbReference>
<dbReference type="GO" id="GO:0005525">
    <property type="term" value="F:GTP binding"/>
    <property type="evidence" value="ECO:0007669"/>
    <property type="project" value="InterPro"/>
</dbReference>
<dbReference type="InterPro" id="IPR027417">
    <property type="entry name" value="P-loop_NTPase"/>
</dbReference>
<proteinExistence type="predicted"/>
<reference evidence="1 2" key="1">
    <citation type="journal article" date="2013" name="Nat. Commun.">
        <title>The evolution and pathogenic mechanisms of the rice sheath blight pathogen.</title>
        <authorList>
            <person name="Zheng A."/>
            <person name="Lin R."/>
            <person name="Xu L."/>
            <person name="Qin P."/>
            <person name="Tang C."/>
            <person name="Ai P."/>
            <person name="Zhang D."/>
            <person name="Liu Y."/>
            <person name="Sun Z."/>
            <person name="Feng H."/>
            <person name="Wang Y."/>
            <person name="Chen Y."/>
            <person name="Liang X."/>
            <person name="Fu R."/>
            <person name="Li Q."/>
            <person name="Zhang J."/>
            <person name="Yu X."/>
            <person name="Xie Z."/>
            <person name="Ding L."/>
            <person name="Guan P."/>
            <person name="Tang J."/>
            <person name="Liang Y."/>
            <person name="Wang S."/>
            <person name="Deng Q."/>
            <person name="Li S."/>
            <person name="Zhu J."/>
            <person name="Wang L."/>
            <person name="Liu H."/>
            <person name="Li P."/>
        </authorList>
    </citation>
    <scope>NUCLEOTIDE SEQUENCE [LARGE SCALE GENOMIC DNA]</scope>
    <source>
        <strain evidence="2">AG-1 IA</strain>
    </source>
</reference>
<dbReference type="STRING" id="983506.L8WN46"/>
<evidence type="ECO:0000313" key="1">
    <source>
        <dbReference type="EMBL" id="ELU39380.1"/>
    </source>
</evidence>
<protein>
    <submittedName>
        <fullName evidence="1">Ras domain-containing protein</fullName>
    </submittedName>
</protein>
<dbReference type="SUPFAM" id="SSF52540">
    <property type="entry name" value="P-loop containing nucleoside triphosphate hydrolases"/>
    <property type="match status" value="1"/>
</dbReference>
<dbReference type="EMBL" id="AFRT01001786">
    <property type="protein sequence ID" value="ELU39380.1"/>
    <property type="molecule type" value="Genomic_DNA"/>
</dbReference>
<dbReference type="SMART" id="SM00175">
    <property type="entry name" value="RAB"/>
    <property type="match status" value="1"/>
</dbReference>
<keyword evidence="2" id="KW-1185">Reference proteome</keyword>
<accession>L8WN46</accession>
<gene>
    <name evidence="1" type="ORF">AG1IA_06585</name>
</gene>
<dbReference type="Gene3D" id="3.40.50.300">
    <property type="entry name" value="P-loop containing nucleotide triphosphate hydrolases"/>
    <property type="match status" value="1"/>
</dbReference>
<dbReference type="AlphaFoldDB" id="L8WN46"/>
<dbReference type="OrthoDB" id="63533at2759"/>
<dbReference type="HOGENOM" id="CLU_769821_0_0_1"/>
<dbReference type="GO" id="GO:0003924">
    <property type="term" value="F:GTPase activity"/>
    <property type="evidence" value="ECO:0007669"/>
    <property type="project" value="InterPro"/>
</dbReference>
<dbReference type="InterPro" id="IPR001806">
    <property type="entry name" value="Small_GTPase"/>
</dbReference>